<dbReference type="Proteomes" id="UP000281028">
    <property type="component" value="Unassembled WGS sequence"/>
</dbReference>
<dbReference type="EMBL" id="RIAR02000001">
    <property type="protein sequence ID" value="NSL88227.1"/>
    <property type="molecule type" value="Genomic_DNA"/>
</dbReference>
<proteinExistence type="predicted"/>
<evidence type="ECO:0000313" key="1">
    <source>
        <dbReference type="EMBL" id="NSL88227.1"/>
    </source>
</evidence>
<keyword evidence="2" id="KW-1185">Reference proteome</keyword>
<protein>
    <submittedName>
        <fullName evidence="1">Uncharacterized protein</fullName>
    </submittedName>
</protein>
<comment type="caution">
    <text evidence="1">The sequence shown here is derived from an EMBL/GenBank/DDBJ whole genome shotgun (WGS) entry which is preliminary data.</text>
</comment>
<sequence>MKFIDTVRYGLVCSLCLCSSLLVNAQQMKLGANPTSLRPSALLELDSKKQALLLPRIIDTNQIASPVDGMIIFLESDKTFRVRANNYWTRLVPDNAVTAINNDKTPAQSFTVDNTSKPFGFSHPGGGVHTLAIPDASLTTRGFINTAAQSFDGNKAFNAQLKANTFNLTNDAAATVADRILGKNAASGDVTGITPDNTTIKINTGNKLVADNGVAQWNANKLFNVDVSNLTPALNDVLTYNGTKWEAKAASGATGNGYIKNGTTLQSADFNISGYGDIGMDARVGGNVTAGGAVKGSSGSVTSTWGVGTNLTVGGTATLSALNPNGVLFLNASKNVAQSTSIGDFFWDNTKAGLGLGFGATTGAVGNRLEIKSALTTSPKYLSGLRLSNLAAVTAIADLAPVPSRVLTVDNNGDVVLAINPSGSNWLIAGNANPAAGSFLGTTTDNDMILKYNNKELFRGTKGVNAGFTNYAISLFNGASPFNGHPFIVRANGNDVMAFQDKDGNTKWHWNLLSNGLNFVETDQGDYRLFLKQGGNIGVNTNNPVARLDVSGNFKLGVSGTVINNMIKIRAVTSGSKTLTSRRMIFFDIDVSSITTSLDAATATVMVSPLNDMNSSDNSASIIPTIAWARVLDDSTIRVAIVNQGTGSPSLANGTVFNIVVIQ</sequence>
<gene>
    <name evidence="1" type="ORF">ECE50_015400</name>
</gene>
<name>A0A433WC65_9BACT</name>
<evidence type="ECO:0000313" key="2">
    <source>
        <dbReference type="Proteomes" id="UP000281028"/>
    </source>
</evidence>
<organism evidence="1 2">
    <name type="scientific">Chitinophaga solisilvae</name>
    <dbReference type="NCBI Taxonomy" id="1233460"/>
    <lineage>
        <taxon>Bacteria</taxon>
        <taxon>Pseudomonadati</taxon>
        <taxon>Bacteroidota</taxon>
        <taxon>Chitinophagia</taxon>
        <taxon>Chitinophagales</taxon>
        <taxon>Chitinophagaceae</taxon>
        <taxon>Chitinophaga</taxon>
    </lineage>
</organism>
<dbReference type="OrthoDB" id="660074at2"/>
<accession>A0A433WC65</accession>
<reference evidence="1" key="1">
    <citation type="submission" date="2020-05" db="EMBL/GenBank/DDBJ databases">
        <title>Chitinophaga laudate sp. nov., isolated from a tropical peat swamp.</title>
        <authorList>
            <person name="Goh C.B.S."/>
            <person name="Lee M.S."/>
            <person name="Parimannan S."/>
            <person name="Pasbakhsh P."/>
            <person name="Yule C.M."/>
            <person name="Rajandas H."/>
            <person name="Loke S."/>
            <person name="Croft L."/>
            <person name="Tan J.B.L."/>
        </authorList>
    </citation>
    <scope>NUCLEOTIDE SEQUENCE</scope>
    <source>
        <strain evidence="1">Mgbs1</strain>
    </source>
</reference>
<dbReference type="AlphaFoldDB" id="A0A433WC65"/>